<dbReference type="FunCoup" id="A0A1Q3CGX6">
    <property type="interactions" value="545"/>
</dbReference>
<evidence type="ECO:0000313" key="5">
    <source>
        <dbReference type="Proteomes" id="UP000187406"/>
    </source>
</evidence>
<proteinExistence type="predicted"/>
<dbReference type="InterPro" id="IPR044822">
    <property type="entry name" value="Myb_DNA-bind_4"/>
</dbReference>
<dbReference type="EMBL" id="BDDD01001985">
    <property type="protein sequence ID" value="GAV79510.1"/>
    <property type="molecule type" value="Genomic_DNA"/>
</dbReference>
<dbReference type="Proteomes" id="UP000187406">
    <property type="component" value="Unassembled WGS sequence"/>
</dbReference>
<dbReference type="InParanoid" id="A0A1Q3CGX6"/>
<feature type="region of interest" description="Disordered" evidence="2">
    <location>
        <begin position="125"/>
        <end position="153"/>
    </location>
</feature>
<reference evidence="5" key="1">
    <citation type="submission" date="2016-04" db="EMBL/GenBank/DDBJ databases">
        <title>Cephalotus genome sequencing.</title>
        <authorList>
            <person name="Fukushima K."/>
            <person name="Hasebe M."/>
            <person name="Fang X."/>
        </authorList>
    </citation>
    <scope>NUCLEOTIDE SEQUENCE [LARGE SCALE GENOMIC DNA]</scope>
    <source>
        <strain evidence="5">cv. St1</strain>
    </source>
</reference>
<organism evidence="4 5">
    <name type="scientific">Cephalotus follicularis</name>
    <name type="common">Albany pitcher plant</name>
    <dbReference type="NCBI Taxonomy" id="3775"/>
    <lineage>
        <taxon>Eukaryota</taxon>
        <taxon>Viridiplantae</taxon>
        <taxon>Streptophyta</taxon>
        <taxon>Embryophyta</taxon>
        <taxon>Tracheophyta</taxon>
        <taxon>Spermatophyta</taxon>
        <taxon>Magnoliopsida</taxon>
        <taxon>eudicotyledons</taxon>
        <taxon>Gunneridae</taxon>
        <taxon>Pentapetalae</taxon>
        <taxon>rosids</taxon>
        <taxon>fabids</taxon>
        <taxon>Oxalidales</taxon>
        <taxon>Cephalotaceae</taxon>
        <taxon>Cephalotus</taxon>
    </lineage>
</organism>
<name>A0A1Q3CGX6_CEPFO</name>
<feature type="domain" description="Myb/SANT-like DNA-binding" evidence="3">
    <location>
        <begin position="2"/>
        <end position="88"/>
    </location>
</feature>
<accession>A0A1Q3CGX6</accession>
<evidence type="ECO:0000256" key="1">
    <source>
        <dbReference type="SAM" id="Coils"/>
    </source>
</evidence>
<dbReference type="OrthoDB" id="691673at2759"/>
<dbReference type="PANTHER" id="PTHR31307">
    <property type="entry name" value="TRIHELIX TRANSCRIPTION FACTOR ASIL2"/>
    <property type="match status" value="1"/>
</dbReference>
<evidence type="ECO:0000313" key="4">
    <source>
        <dbReference type="EMBL" id="GAV79510.1"/>
    </source>
</evidence>
<sequence length="250" mass="29513">MKWSEHEKFVLFEIWGDIFMQLGRNSLRNEDWANVAERVTDALKIEISETQCRRVMNDFKRRYKKEKGKVEKFGGFSKWVFFKKMDMLMLREEECGGGLACGVDSGEFVFMDTAVYLERSNGFDEMRDSPCESEMEEEDEEEGVGEVEGEEGEMSVLADSVERFGEIYEKIEISKREQMRELERMRAEFCRELEAQKKQILERTHAEIAKIREGDGEDDSDYDYDDDDDDDDDEEEEEEEEEEENENISD</sequence>
<feature type="region of interest" description="Disordered" evidence="2">
    <location>
        <begin position="207"/>
        <end position="250"/>
    </location>
</feature>
<dbReference type="STRING" id="3775.A0A1Q3CGX6"/>
<evidence type="ECO:0000256" key="2">
    <source>
        <dbReference type="SAM" id="MobiDB-lite"/>
    </source>
</evidence>
<protein>
    <submittedName>
        <fullName evidence="4">Myb_DNA-bind_4 domain-containing protein</fullName>
    </submittedName>
</protein>
<dbReference type="AlphaFoldDB" id="A0A1Q3CGX6"/>
<comment type="caution">
    <text evidence="4">The sequence shown here is derived from an EMBL/GenBank/DDBJ whole genome shotgun (WGS) entry which is preliminary data.</text>
</comment>
<dbReference type="InterPro" id="IPR044823">
    <property type="entry name" value="ASIL1/2-like"/>
</dbReference>
<dbReference type="Pfam" id="PF13837">
    <property type="entry name" value="Myb_DNA-bind_4"/>
    <property type="match status" value="1"/>
</dbReference>
<dbReference type="PANTHER" id="PTHR31307:SF8">
    <property type="entry name" value="ALCOHOL DEHYDROGENASE TRANSCRIPTION FACTOR MYB_SANT-LIKE FAMILY PROTEIN"/>
    <property type="match status" value="1"/>
</dbReference>
<dbReference type="GO" id="GO:0005634">
    <property type="term" value="C:nucleus"/>
    <property type="evidence" value="ECO:0007669"/>
    <property type="project" value="TreeGrafter"/>
</dbReference>
<gene>
    <name evidence="4" type="ORF">CFOL_v3_22975</name>
</gene>
<dbReference type="GO" id="GO:0000976">
    <property type="term" value="F:transcription cis-regulatory region binding"/>
    <property type="evidence" value="ECO:0007669"/>
    <property type="project" value="TreeGrafter"/>
</dbReference>
<keyword evidence="1" id="KW-0175">Coiled coil</keyword>
<feature type="compositionally biased region" description="Acidic residues" evidence="2">
    <location>
        <begin position="131"/>
        <end position="153"/>
    </location>
</feature>
<evidence type="ECO:0000259" key="3">
    <source>
        <dbReference type="Pfam" id="PF13837"/>
    </source>
</evidence>
<feature type="coiled-coil region" evidence="1">
    <location>
        <begin position="168"/>
        <end position="199"/>
    </location>
</feature>
<keyword evidence="5" id="KW-1185">Reference proteome</keyword>
<feature type="compositionally biased region" description="Acidic residues" evidence="2">
    <location>
        <begin position="215"/>
        <end position="250"/>
    </location>
</feature>